<dbReference type="InterPro" id="IPR024747">
    <property type="entry name" value="Pyridox_Oxase-rel"/>
</dbReference>
<gene>
    <name evidence="1" type="ORF">MNQ99_02210</name>
</gene>
<dbReference type="InterPro" id="IPR012349">
    <property type="entry name" value="Split_barrel_FMN-bd"/>
</dbReference>
<sequence length="141" mass="15571">MMPDQEHPVLELDSTDSWNLLAGSELGRIAVSVGDVPEIFPINYLAHEGVVLFCTAEGSKLVNLTINRHVAFETDGFTEDFAWSVIVHGTAEILPNGAQTEAAEKLLQHSWIPTVKYVFVAITPEQVTGRRFARGPAPDRW</sequence>
<evidence type="ECO:0000313" key="2">
    <source>
        <dbReference type="Proteomes" id="UP000829069"/>
    </source>
</evidence>
<accession>A0ABY3WET1</accession>
<dbReference type="Gene3D" id="2.30.110.10">
    <property type="entry name" value="Electron Transport, Fmn-binding Protein, Chain A"/>
    <property type="match status" value="1"/>
</dbReference>
<dbReference type="SUPFAM" id="SSF50475">
    <property type="entry name" value="FMN-binding split barrel"/>
    <property type="match status" value="1"/>
</dbReference>
<proteinExistence type="predicted"/>
<dbReference type="RefSeq" id="WP_241914276.1">
    <property type="nucleotide sequence ID" value="NZ_CP093326.1"/>
</dbReference>
<organism evidence="1 2">
    <name type="scientific">Arthrobacter sulfonylureivorans</name>
    <dbReference type="NCBI Taxonomy" id="2486855"/>
    <lineage>
        <taxon>Bacteria</taxon>
        <taxon>Bacillati</taxon>
        <taxon>Actinomycetota</taxon>
        <taxon>Actinomycetes</taxon>
        <taxon>Micrococcales</taxon>
        <taxon>Micrococcaceae</taxon>
        <taxon>Arthrobacter</taxon>
    </lineage>
</organism>
<keyword evidence="2" id="KW-1185">Reference proteome</keyword>
<reference evidence="1 2" key="1">
    <citation type="submission" date="2022-03" db="EMBL/GenBank/DDBJ databases">
        <title>Isotopic signatures of nitrous oxide derived from detoxification processes.</title>
        <authorList>
            <person name="Behrendt U."/>
            <person name="Buchen C."/>
            <person name="Well R."/>
            <person name="Ulrich A."/>
            <person name="Rohe L."/>
            <person name="Kolb S."/>
            <person name="Schloter M."/>
            <person name="Horn M.A."/>
            <person name="Augustin J."/>
        </authorList>
    </citation>
    <scope>NUCLEOTIDE SEQUENCE [LARGE SCALE GENOMIC DNA]</scope>
    <source>
        <strain evidence="1 2">S4-C24</strain>
    </source>
</reference>
<evidence type="ECO:0000313" key="1">
    <source>
        <dbReference type="EMBL" id="UNK46204.1"/>
    </source>
</evidence>
<dbReference type="EMBL" id="CP093326">
    <property type="protein sequence ID" value="UNK46204.1"/>
    <property type="molecule type" value="Genomic_DNA"/>
</dbReference>
<protein>
    <submittedName>
        <fullName evidence="1">Pyridoxamine 5'-phosphate oxidase family protein</fullName>
    </submittedName>
</protein>
<name>A0ABY3WET1_9MICC</name>
<dbReference type="Proteomes" id="UP000829069">
    <property type="component" value="Chromosome"/>
</dbReference>
<dbReference type="Pfam" id="PF12900">
    <property type="entry name" value="Pyridox_ox_2"/>
    <property type="match status" value="1"/>
</dbReference>